<proteinExistence type="predicted"/>
<protein>
    <submittedName>
        <fullName evidence="3">Uncharacterized protein</fullName>
    </submittedName>
</protein>
<organism evidence="3 4">
    <name type="scientific">Dibothriocephalus latus</name>
    <name type="common">Fish tapeworm</name>
    <name type="synonym">Diphyllobothrium latum</name>
    <dbReference type="NCBI Taxonomy" id="60516"/>
    <lineage>
        <taxon>Eukaryota</taxon>
        <taxon>Metazoa</taxon>
        <taxon>Spiralia</taxon>
        <taxon>Lophotrochozoa</taxon>
        <taxon>Platyhelminthes</taxon>
        <taxon>Cestoda</taxon>
        <taxon>Eucestoda</taxon>
        <taxon>Diphyllobothriidea</taxon>
        <taxon>Diphyllobothriidae</taxon>
        <taxon>Dibothriocephalus</taxon>
    </lineage>
</organism>
<evidence type="ECO:0000313" key="4">
    <source>
        <dbReference type="Proteomes" id="UP000281553"/>
    </source>
</evidence>
<dbReference type="Proteomes" id="UP000281553">
    <property type="component" value="Unassembled WGS sequence"/>
</dbReference>
<gene>
    <name evidence="3" type="ORF">DILT_LOCUS19695</name>
</gene>
<sequence>PPVGFHPSERHRESWPEWQAPHRSQHPLLHRPASEPAAILGDTDLFSSQQKQSANYTEAGLLQNVTGSLNATTNGTAAGNKMYSNSSDAGLMVGASDKRKALRKQVKQLTEIINQLQEIVPQVEEYAREEEKEEQVKAKEESTGGEVSKLISASSIQAETSPDGVVLLSPLGAVAGTDHGESDHERLLMKLQHCEAYSAKLLKALEEKKMLDSLGGVSNSGSSSSSPKDYLLSLLTAMKPLL</sequence>
<name>A0A3P7RRW6_DIBLA</name>
<accession>A0A3P7RRW6</accession>
<reference evidence="3 4" key="1">
    <citation type="submission" date="2018-11" db="EMBL/GenBank/DDBJ databases">
        <authorList>
            <consortium name="Pathogen Informatics"/>
        </authorList>
    </citation>
    <scope>NUCLEOTIDE SEQUENCE [LARGE SCALE GENOMIC DNA]</scope>
</reference>
<evidence type="ECO:0000256" key="2">
    <source>
        <dbReference type="SAM" id="MobiDB-lite"/>
    </source>
</evidence>
<keyword evidence="4" id="KW-1185">Reference proteome</keyword>
<feature type="non-terminal residue" evidence="3">
    <location>
        <position position="1"/>
    </location>
</feature>
<evidence type="ECO:0000313" key="3">
    <source>
        <dbReference type="EMBL" id="VDN45756.1"/>
    </source>
</evidence>
<keyword evidence="1" id="KW-0175">Coiled coil</keyword>
<feature type="region of interest" description="Disordered" evidence="2">
    <location>
        <begin position="1"/>
        <end position="36"/>
    </location>
</feature>
<dbReference type="AlphaFoldDB" id="A0A3P7RRW6"/>
<evidence type="ECO:0000256" key="1">
    <source>
        <dbReference type="SAM" id="Coils"/>
    </source>
</evidence>
<dbReference type="EMBL" id="UYRU01118850">
    <property type="protein sequence ID" value="VDN45756.1"/>
    <property type="molecule type" value="Genomic_DNA"/>
</dbReference>
<feature type="coiled-coil region" evidence="1">
    <location>
        <begin position="92"/>
        <end position="143"/>
    </location>
</feature>